<reference evidence="3" key="1">
    <citation type="submission" date="2017-05" db="EMBL/GenBank/DDBJ databases">
        <authorList>
            <person name="Varghese N."/>
            <person name="Submissions S."/>
        </authorList>
    </citation>
    <scope>NUCLEOTIDE SEQUENCE</scope>
    <source>
        <strain evidence="3">DSM 45262</strain>
    </source>
</reference>
<keyword evidence="4" id="KW-1185">Reference proteome</keyword>
<evidence type="ECO:0000256" key="2">
    <source>
        <dbReference type="SAM" id="Phobius"/>
    </source>
</evidence>
<dbReference type="Proteomes" id="UP001157946">
    <property type="component" value="Unassembled WGS sequence"/>
</dbReference>
<keyword evidence="2" id="KW-0472">Membrane</keyword>
<comment type="caution">
    <text evidence="3">The sequence shown here is derived from an EMBL/GenBank/DDBJ whole genome shotgun (WGS) entry which is preliminary data.</text>
</comment>
<feature type="region of interest" description="Disordered" evidence="1">
    <location>
        <begin position="57"/>
        <end position="103"/>
    </location>
</feature>
<accession>A0AA46AFR2</accession>
<feature type="transmembrane region" description="Helical" evidence="2">
    <location>
        <begin position="21"/>
        <end position="42"/>
    </location>
</feature>
<gene>
    <name evidence="3" type="ORF">SAMN06265361_103487</name>
</gene>
<feature type="region of interest" description="Disordered" evidence="1">
    <location>
        <begin position="366"/>
        <end position="391"/>
    </location>
</feature>
<dbReference type="AlphaFoldDB" id="A0AA46AFR2"/>
<sequence length="420" mass="47446">MMKHWLKRVKQHLHSKRGASTVEYIIIIVAGALLAGLLLTAVNSSEIQQSLQEKVEEVLSDTPNQDVNKPTEPTSPQIVTSDHSKPPSLSDVQPMKSPGEKEPSLLDRLKQKTLDGIDWAGNKIDQGINWLGKQKDQILNEDIKRAINEPGAYFSEVFGFEDYKAAWDKLTSDPLGYAKDSWDNLKASVNDIIENPEKLIFDKEMFMEAWNGKDKNGKSIPLPNRLWNMVESLPTPVKLVKVGRIAKDTLVPDSCHCAMKNPKKDKVNNKRVKQFTKNGEEKFTKEILATKPKNSPNPEKWLNKGGSITIDDKGVWTYTNSEGKSVSYPDGYPDFSKYIHPKVKPVKIKFSNPEDRQKDFREANAKAGLDKNSDPPVPASHRPPKGYTWHHHQDGTTMMLVEYSIHRQFTHVGGISEMKK</sequence>
<dbReference type="Pfam" id="PF14029">
    <property type="entry name" value="DUF4244"/>
    <property type="match status" value="1"/>
</dbReference>
<dbReference type="InterPro" id="IPR025338">
    <property type="entry name" value="DUF4244"/>
</dbReference>
<keyword evidence="2" id="KW-1133">Transmembrane helix</keyword>
<dbReference type="EMBL" id="FXTU01000003">
    <property type="protein sequence ID" value="SMP21133.1"/>
    <property type="molecule type" value="Genomic_DNA"/>
</dbReference>
<name>A0AA46AFR2_9BACL</name>
<protein>
    <submittedName>
        <fullName evidence="3">Uncharacterized protein</fullName>
    </submittedName>
</protein>
<keyword evidence="2" id="KW-0812">Transmembrane</keyword>
<feature type="compositionally biased region" description="Polar residues" evidence="1">
    <location>
        <begin position="61"/>
        <end position="81"/>
    </location>
</feature>
<evidence type="ECO:0000256" key="1">
    <source>
        <dbReference type="SAM" id="MobiDB-lite"/>
    </source>
</evidence>
<evidence type="ECO:0000313" key="4">
    <source>
        <dbReference type="Proteomes" id="UP001157946"/>
    </source>
</evidence>
<proteinExistence type="predicted"/>
<evidence type="ECO:0000313" key="3">
    <source>
        <dbReference type="EMBL" id="SMP21133.1"/>
    </source>
</evidence>
<dbReference type="Pfam" id="PF12639">
    <property type="entry name" value="Colicin-DNase"/>
    <property type="match status" value="1"/>
</dbReference>
<organism evidence="3 4">
    <name type="scientific">Laceyella tengchongensis</name>
    <dbReference type="NCBI Taxonomy" id="574699"/>
    <lineage>
        <taxon>Bacteria</taxon>
        <taxon>Bacillati</taxon>
        <taxon>Bacillota</taxon>
        <taxon>Bacilli</taxon>
        <taxon>Bacillales</taxon>
        <taxon>Thermoactinomycetaceae</taxon>
        <taxon>Laceyella</taxon>
    </lineage>
</organism>